<keyword evidence="1" id="KW-0805">Transcription regulation</keyword>
<dbReference type="NCBIfam" id="TIGR03988">
    <property type="entry name" value="antisig_RsrA"/>
    <property type="match status" value="1"/>
</dbReference>
<name>A0A7Z8JXF0_9CELL</name>
<feature type="region of interest" description="Disordered" evidence="3">
    <location>
        <begin position="1"/>
        <end position="20"/>
    </location>
</feature>
<comment type="caution">
    <text evidence="5">The sequence shown here is derived from an EMBL/GenBank/DDBJ whole genome shotgun (WGS) entry which is preliminary data.</text>
</comment>
<dbReference type="Pfam" id="PF13490">
    <property type="entry name" value="zf-HC2"/>
    <property type="match status" value="1"/>
</dbReference>
<reference evidence="5 6" key="1">
    <citation type="submission" date="2019-05" db="EMBL/GenBank/DDBJ databases">
        <title>Genome sequence of Cellulomonas hominis strain CS1.</title>
        <authorList>
            <person name="Belmont J."/>
            <person name="Maclea K.S."/>
        </authorList>
    </citation>
    <scope>NUCLEOTIDE SEQUENCE [LARGE SCALE GENOMIC DNA]</scope>
    <source>
        <strain evidence="5 6">CS1</strain>
    </source>
</reference>
<dbReference type="Proteomes" id="UP000308121">
    <property type="component" value="Unassembled WGS sequence"/>
</dbReference>
<dbReference type="Gene3D" id="1.10.10.1320">
    <property type="entry name" value="Anti-sigma factor, zinc-finger domain"/>
    <property type="match status" value="1"/>
</dbReference>
<accession>A0A7Z8JXF0</accession>
<evidence type="ECO:0000256" key="3">
    <source>
        <dbReference type="SAM" id="MobiDB-lite"/>
    </source>
</evidence>
<dbReference type="InterPro" id="IPR041916">
    <property type="entry name" value="Anti_sigma_zinc_sf"/>
</dbReference>
<dbReference type="InterPro" id="IPR027383">
    <property type="entry name" value="Znf_put"/>
</dbReference>
<evidence type="ECO:0000256" key="1">
    <source>
        <dbReference type="ARBA" id="ARBA00023015"/>
    </source>
</evidence>
<dbReference type="AlphaFoldDB" id="A0A7Z8JXF0"/>
<dbReference type="OrthoDB" id="3267840at2"/>
<protein>
    <submittedName>
        <fullName evidence="5">Mycothiol system anti-sigma-R factor</fullName>
    </submittedName>
</protein>
<dbReference type="RefSeq" id="WP_154730530.1">
    <property type="nucleotide sequence ID" value="NZ_SZYE01000157.1"/>
</dbReference>
<evidence type="ECO:0000313" key="6">
    <source>
        <dbReference type="Proteomes" id="UP000308121"/>
    </source>
</evidence>
<organism evidence="5 6">
    <name type="scientific">Cellulomonas hominis</name>
    <dbReference type="NCBI Taxonomy" id="156981"/>
    <lineage>
        <taxon>Bacteria</taxon>
        <taxon>Bacillati</taxon>
        <taxon>Actinomycetota</taxon>
        <taxon>Actinomycetes</taxon>
        <taxon>Micrococcales</taxon>
        <taxon>Cellulomonadaceae</taxon>
        <taxon>Cellulomonas</taxon>
    </lineage>
</organism>
<gene>
    <name evidence="5" type="ORF">FA014_15365</name>
</gene>
<dbReference type="InterPro" id="IPR024020">
    <property type="entry name" value="Anit_sigma_mycothiol_RsrA"/>
</dbReference>
<evidence type="ECO:0000313" key="5">
    <source>
        <dbReference type="EMBL" id="TKR22645.1"/>
    </source>
</evidence>
<evidence type="ECO:0000256" key="2">
    <source>
        <dbReference type="ARBA" id="ARBA00023163"/>
    </source>
</evidence>
<dbReference type="EMBL" id="SZYE01000157">
    <property type="protein sequence ID" value="TKR22645.1"/>
    <property type="molecule type" value="Genomic_DNA"/>
</dbReference>
<feature type="domain" description="Putative zinc-finger" evidence="4">
    <location>
        <begin position="24"/>
        <end position="57"/>
    </location>
</feature>
<sequence>MTGWDAAGTSTPAAGDAGGCGPECEQALGRLFAYVDRELEPRDAEEVRQHIEDCRPCLDEIAVETMLKDLVKRCCQDKAPADLRVKIHAQLTTLRVTRTP</sequence>
<proteinExistence type="predicted"/>
<evidence type="ECO:0000259" key="4">
    <source>
        <dbReference type="Pfam" id="PF13490"/>
    </source>
</evidence>
<keyword evidence="2" id="KW-0804">Transcription</keyword>